<evidence type="ECO:0000313" key="3">
    <source>
        <dbReference type="EMBL" id="ACE04895.1"/>
    </source>
</evidence>
<dbReference type="STRING" id="331678.Cphamn1_1984"/>
<gene>
    <name evidence="3" type="ordered locus">Cphamn1_1984</name>
</gene>
<feature type="domain" description="GIY-YIG" evidence="2">
    <location>
        <begin position="5"/>
        <end position="81"/>
    </location>
</feature>
<dbReference type="CDD" id="cd10448">
    <property type="entry name" value="GIY-YIG_unchar_3"/>
    <property type="match status" value="1"/>
</dbReference>
<dbReference type="KEGG" id="cpb:Cphamn1_1984"/>
<reference evidence="3" key="1">
    <citation type="submission" date="2008-06" db="EMBL/GenBank/DDBJ databases">
        <title>Complete sequence of Chlorobium phaeobacteroides BS1.</title>
        <authorList>
            <consortium name="US DOE Joint Genome Institute"/>
            <person name="Lucas S."/>
            <person name="Copeland A."/>
            <person name="Lapidus A."/>
            <person name="Glavina del Rio T."/>
            <person name="Dalin E."/>
            <person name="Tice H."/>
            <person name="Bruce D."/>
            <person name="Goodwin L."/>
            <person name="Pitluck S."/>
            <person name="Schmutz J."/>
            <person name="Larimer F."/>
            <person name="Land M."/>
            <person name="Hauser L."/>
            <person name="Kyrpides N."/>
            <person name="Ovchinnikova G."/>
            <person name="Li T."/>
            <person name="Liu Z."/>
            <person name="Zhao F."/>
            <person name="Overmann J."/>
            <person name="Bryant D.A."/>
            <person name="Richardson P."/>
        </authorList>
    </citation>
    <scope>NUCLEOTIDE SEQUENCE [LARGE SCALE GENOMIC DNA]</scope>
    <source>
        <strain evidence="3">BS1</strain>
    </source>
</reference>
<name>B3EMF6_CHLPB</name>
<dbReference type="Pfam" id="PF01541">
    <property type="entry name" value="GIY-YIG"/>
    <property type="match status" value="1"/>
</dbReference>
<dbReference type="SMART" id="SM00465">
    <property type="entry name" value="GIYc"/>
    <property type="match status" value="1"/>
</dbReference>
<dbReference type="SUPFAM" id="SSF82771">
    <property type="entry name" value="GIY-YIG endonuclease"/>
    <property type="match status" value="1"/>
</dbReference>
<proteinExistence type="inferred from homology"/>
<dbReference type="AlphaFoldDB" id="B3EMF6"/>
<dbReference type="Gene3D" id="3.40.1440.10">
    <property type="entry name" value="GIY-YIG endonuclease"/>
    <property type="match status" value="1"/>
</dbReference>
<sequence length="100" mass="11815">MTVSGQYYIYLLANRKHGTLYVGMTNDLIRRVYEHKSDCIEGFTKKYAVHRLVYYEVFADPYNAISREKALKSWKREWKIALVEKGNPEWVDLYDSLSGL</sequence>
<evidence type="ECO:0000256" key="1">
    <source>
        <dbReference type="ARBA" id="ARBA00007435"/>
    </source>
</evidence>
<evidence type="ECO:0000259" key="2">
    <source>
        <dbReference type="PROSITE" id="PS50164"/>
    </source>
</evidence>
<dbReference type="eggNOG" id="COG2827">
    <property type="taxonomic scope" value="Bacteria"/>
</dbReference>
<dbReference type="PANTHER" id="PTHR34477">
    <property type="entry name" value="UPF0213 PROTEIN YHBQ"/>
    <property type="match status" value="1"/>
</dbReference>
<dbReference type="InterPro" id="IPR050190">
    <property type="entry name" value="UPF0213_domain"/>
</dbReference>
<dbReference type="HOGENOM" id="CLU_135650_3_1_10"/>
<dbReference type="PANTHER" id="PTHR34477:SF5">
    <property type="entry name" value="BSL5627 PROTEIN"/>
    <property type="match status" value="1"/>
</dbReference>
<dbReference type="InterPro" id="IPR000305">
    <property type="entry name" value="GIY-YIG_endonuc"/>
</dbReference>
<comment type="similarity">
    <text evidence="1">Belongs to the UPF0213 family.</text>
</comment>
<dbReference type="OrthoDB" id="9807770at2"/>
<dbReference type="EMBL" id="CP001101">
    <property type="protein sequence ID" value="ACE04895.1"/>
    <property type="molecule type" value="Genomic_DNA"/>
</dbReference>
<dbReference type="PROSITE" id="PS50164">
    <property type="entry name" value="GIY_YIG"/>
    <property type="match status" value="1"/>
</dbReference>
<accession>B3EMF6</accession>
<protein>
    <submittedName>
        <fullName evidence="3">Excinuclease ABC C subunit domain protein</fullName>
    </submittedName>
</protein>
<dbReference type="InterPro" id="IPR035901">
    <property type="entry name" value="GIY-YIG_endonuc_sf"/>
</dbReference>
<organism evidence="3">
    <name type="scientific">Chlorobium phaeobacteroides (strain BS1)</name>
    <dbReference type="NCBI Taxonomy" id="331678"/>
    <lineage>
        <taxon>Bacteria</taxon>
        <taxon>Pseudomonadati</taxon>
        <taxon>Chlorobiota</taxon>
        <taxon>Chlorobiia</taxon>
        <taxon>Chlorobiales</taxon>
        <taxon>Chlorobiaceae</taxon>
        <taxon>Chlorobium/Pelodictyon group</taxon>
        <taxon>Chlorobium</taxon>
    </lineage>
</organism>